<evidence type="ECO:0000259" key="7">
    <source>
        <dbReference type="Pfam" id="PF14603"/>
    </source>
</evidence>
<evidence type="ECO:0000313" key="9">
    <source>
        <dbReference type="Proteomes" id="UP000007648"/>
    </source>
</evidence>
<dbReference type="OrthoDB" id="8889279at2759"/>
<dbReference type="Proteomes" id="UP000007648">
    <property type="component" value="Unassembled WGS sequence"/>
</dbReference>
<dbReference type="RefSeq" id="XP_023352672.1">
    <property type="nucleotide sequence ID" value="XM_023496904.2"/>
</dbReference>
<feature type="domain" description="Helically-extended SH3" evidence="7">
    <location>
        <begin position="283"/>
        <end position="362"/>
    </location>
</feature>
<dbReference type="RefSeq" id="XP_023352671.1">
    <property type="nucleotide sequence ID" value="XM_023496903.2"/>
</dbReference>
<dbReference type="PANTHER" id="PTHR16830">
    <property type="entry name" value="SH2 CONTAINING ADAPTOR PRAM-1 RELATED"/>
    <property type="match status" value="1"/>
</dbReference>
<evidence type="ECO:0000256" key="1">
    <source>
        <dbReference type="ARBA" id="ARBA00022443"/>
    </source>
</evidence>
<evidence type="ECO:0000256" key="3">
    <source>
        <dbReference type="ARBA" id="ARBA00023121"/>
    </source>
</evidence>
<evidence type="ECO:0000256" key="4">
    <source>
        <dbReference type="ARBA" id="ARBA00063710"/>
    </source>
</evidence>
<dbReference type="InterPro" id="IPR029294">
    <property type="entry name" value="hSH3"/>
</dbReference>
<name>A0A7N4NFQ7_SARHA</name>
<dbReference type="Gene3D" id="2.30.30.40">
    <property type="entry name" value="SH3 Domains"/>
    <property type="match status" value="1"/>
</dbReference>
<sequence>MESHQDFQNLKAKFQDLQTGFSEVPKKPPLPKGSQVPCLARVHTVSESSSPSGASATNHKGPPWQGQGAPPSTWHPNLGRGPQARTRTRETSRDQQPPWRIAGNVGKKASSPPNPIPLSSSRTPRKEPAPSVPRRKPLPPLKTLGPQPPKPPLPPGILNLEQFRRKAIIHKRPTGKKTILNKATQVTALQKPGSFSSSSRLGPPVPPIPQDPDEIYDDVEPNPCPPGPKRRDNLLAAERTLKDFQQAGRQLWNSWKPAEEANTEEISNPLKQYKKEEKAEREFRKKFKFEGDIVTLTRMMIDPNAKTRRGGGRNLAIRRGEIMDVIQFTSKEQILCRDVSGKYGFIPRRALLPLETEVYDDVSF</sequence>
<keyword evidence="1" id="KW-0728">SH3 domain</keyword>
<dbReference type="InParanoid" id="A0A7N4NFQ7"/>
<reference evidence="8" key="3">
    <citation type="submission" date="2025-09" db="UniProtKB">
        <authorList>
            <consortium name="Ensembl"/>
        </authorList>
    </citation>
    <scope>IDENTIFICATION</scope>
</reference>
<evidence type="ECO:0000256" key="2">
    <source>
        <dbReference type="ARBA" id="ARBA00022553"/>
    </source>
</evidence>
<keyword evidence="3" id="KW-0446">Lipid-binding</keyword>
<gene>
    <name evidence="8" type="primary">PRAM1</name>
</gene>
<keyword evidence="9" id="KW-1185">Reference proteome</keyword>
<reference evidence="8 9" key="1">
    <citation type="journal article" date="2011" name="Proc. Natl. Acad. Sci. U.S.A.">
        <title>Genetic diversity and population structure of the endangered marsupial Sarcophilus harrisii (Tasmanian devil).</title>
        <authorList>
            <person name="Miller W."/>
            <person name="Hayes V.M."/>
            <person name="Ratan A."/>
            <person name="Petersen D.C."/>
            <person name="Wittekindt N.E."/>
            <person name="Miller J."/>
            <person name="Walenz B."/>
            <person name="Knight J."/>
            <person name="Qi J."/>
            <person name="Zhao F."/>
            <person name="Wang Q."/>
            <person name="Bedoya-Reina O.C."/>
            <person name="Katiyar N."/>
            <person name="Tomsho L.P."/>
            <person name="Kasson L.M."/>
            <person name="Hardie R.A."/>
            <person name="Woodbridge P."/>
            <person name="Tindall E.A."/>
            <person name="Bertelsen M.F."/>
            <person name="Dixon D."/>
            <person name="Pyecroft S."/>
            <person name="Helgen K.M."/>
            <person name="Lesk A.M."/>
            <person name="Pringle T.H."/>
            <person name="Patterson N."/>
            <person name="Zhang Y."/>
            <person name="Kreiss A."/>
            <person name="Woods G.M."/>
            <person name="Jones M.E."/>
            <person name="Schuster S.C."/>
        </authorList>
    </citation>
    <scope>NUCLEOTIDE SEQUENCE [LARGE SCALE GENOMIC DNA]</scope>
</reference>
<dbReference type="Pfam" id="PF14603">
    <property type="entry name" value="hSH3"/>
    <property type="match status" value="1"/>
</dbReference>
<dbReference type="GO" id="GO:0005886">
    <property type="term" value="C:plasma membrane"/>
    <property type="evidence" value="ECO:0007669"/>
    <property type="project" value="InterPro"/>
</dbReference>
<feature type="compositionally biased region" description="Low complexity" evidence="6">
    <location>
        <begin position="46"/>
        <end position="55"/>
    </location>
</feature>
<reference evidence="8" key="2">
    <citation type="submission" date="2025-08" db="UniProtKB">
        <authorList>
            <consortium name="Ensembl"/>
        </authorList>
    </citation>
    <scope>IDENTIFICATION</scope>
</reference>
<evidence type="ECO:0000313" key="8">
    <source>
        <dbReference type="Ensembl" id="ENSSHAP00000022533.1"/>
    </source>
</evidence>
<evidence type="ECO:0000256" key="6">
    <source>
        <dbReference type="SAM" id="MobiDB-lite"/>
    </source>
</evidence>
<dbReference type="Ensembl" id="ENSSHAT00000047804.1">
    <property type="protein sequence ID" value="ENSSHAP00000022533.1"/>
    <property type="gene ID" value="ENSSHAG00000026011.1"/>
</dbReference>
<dbReference type="InterPro" id="IPR043443">
    <property type="entry name" value="FYB1/2-like"/>
</dbReference>
<feature type="region of interest" description="Disordered" evidence="6">
    <location>
        <begin position="1"/>
        <end position="157"/>
    </location>
</feature>
<dbReference type="GO" id="GO:0050852">
    <property type="term" value="P:T cell receptor signaling pathway"/>
    <property type="evidence" value="ECO:0007669"/>
    <property type="project" value="TreeGrafter"/>
</dbReference>
<dbReference type="GeneTree" id="ENSGT00530000063460"/>
<dbReference type="GO" id="GO:0072659">
    <property type="term" value="P:protein localization to plasma membrane"/>
    <property type="evidence" value="ECO:0007669"/>
    <property type="project" value="TreeGrafter"/>
</dbReference>
<dbReference type="PANTHER" id="PTHR16830:SF11">
    <property type="entry name" value="PML-RARA-REGULATED ADAPTER MOLECULE 1"/>
    <property type="match status" value="1"/>
</dbReference>
<comment type="subunit">
    <text evidence="4">Interacts with SKAP2, LCP2 and DBNL. May interact with LYN. Interacts with NEK6.</text>
</comment>
<accession>A0A7N4NFQ7</accession>
<dbReference type="SUPFAM" id="SSF50044">
    <property type="entry name" value="SH3-domain"/>
    <property type="match status" value="1"/>
</dbReference>
<proteinExistence type="predicted"/>
<dbReference type="GO" id="GO:0007229">
    <property type="term" value="P:integrin-mediated signaling pathway"/>
    <property type="evidence" value="ECO:0007669"/>
    <property type="project" value="InterPro"/>
</dbReference>
<feature type="region of interest" description="Disordered" evidence="6">
    <location>
        <begin position="213"/>
        <end position="232"/>
    </location>
</feature>
<feature type="compositionally biased region" description="Pro residues" evidence="6">
    <location>
        <begin position="146"/>
        <end position="155"/>
    </location>
</feature>
<organism evidence="8 9">
    <name type="scientific">Sarcophilus harrisii</name>
    <name type="common">Tasmanian devil</name>
    <name type="synonym">Sarcophilus laniarius</name>
    <dbReference type="NCBI Taxonomy" id="9305"/>
    <lineage>
        <taxon>Eukaryota</taxon>
        <taxon>Metazoa</taxon>
        <taxon>Chordata</taxon>
        <taxon>Craniata</taxon>
        <taxon>Vertebrata</taxon>
        <taxon>Euteleostomi</taxon>
        <taxon>Mammalia</taxon>
        <taxon>Metatheria</taxon>
        <taxon>Dasyuromorphia</taxon>
        <taxon>Dasyuridae</taxon>
        <taxon>Sarcophilus</taxon>
    </lineage>
</organism>
<evidence type="ECO:0000256" key="5">
    <source>
        <dbReference type="ARBA" id="ARBA00074948"/>
    </source>
</evidence>
<dbReference type="FunFam" id="2.30.30.40:FF:000179">
    <property type="entry name" value="PML-RARA regulated adaptor molecule 1"/>
    <property type="match status" value="1"/>
</dbReference>
<dbReference type="InterPro" id="IPR036028">
    <property type="entry name" value="SH3-like_dom_sf"/>
</dbReference>
<dbReference type="CTD" id="84106"/>
<keyword evidence="2" id="KW-0597">Phosphoprotein</keyword>
<dbReference type="KEGG" id="shr:105749422"/>
<dbReference type="GO" id="GO:0008289">
    <property type="term" value="F:lipid binding"/>
    <property type="evidence" value="ECO:0007669"/>
    <property type="project" value="UniProtKB-KW"/>
</dbReference>
<dbReference type="AlphaFoldDB" id="A0A7N4NFQ7"/>
<dbReference type="GeneID" id="105749422"/>
<protein>
    <recommendedName>
        <fullName evidence="5">PML-RARA-regulated adapter molecule 1</fullName>
    </recommendedName>
</protein>